<name>A0ABW0Q7E1_9BURK</name>
<evidence type="ECO:0000259" key="6">
    <source>
        <dbReference type="PROSITE" id="PS50977"/>
    </source>
</evidence>
<feature type="DNA-binding region" description="H-T-H motif" evidence="5">
    <location>
        <begin position="51"/>
        <end position="70"/>
    </location>
</feature>
<dbReference type="Pfam" id="PF00440">
    <property type="entry name" value="TetR_N"/>
    <property type="match status" value="1"/>
</dbReference>
<evidence type="ECO:0000256" key="4">
    <source>
        <dbReference type="ARBA" id="ARBA00023163"/>
    </source>
</evidence>
<dbReference type="InterPro" id="IPR001647">
    <property type="entry name" value="HTH_TetR"/>
</dbReference>
<evidence type="ECO:0000313" key="8">
    <source>
        <dbReference type="Proteomes" id="UP001596084"/>
    </source>
</evidence>
<sequence length="230" mass="26995">MMTLENTAAVPLTDPLKELASPRRRLAPEDREHQIVQAAIAFFARHGFDASTRDLAREMGVTQPLLYRYFPTKEALVDRVYDEVFVRRWNPEWEEWLADRSSPLADRLKRYFKDYARFVLRSEWVRIFIYAGLSRGGINQKYLGRLRERHFLVIAREMRHEYGIPEPADSAAEDDEVELVWAMHSSVFYIGVRKWVYDLPTPKNLERLIDMRVDAFIHGVPVVLKTQRGG</sequence>
<dbReference type="PANTHER" id="PTHR30055:SF181">
    <property type="entry name" value="BLR6905 PROTEIN"/>
    <property type="match status" value="1"/>
</dbReference>
<dbReference type="EMBL" id="JBHSMX010000011">
    <property type="protein sequence ID" value="MFC5520756.1"/>
    <property type="molecule type" value="Genomic_DNA"/>
</dbReference>
<evidence type="ECO:0000313" key="7">
    <source>
        <dbReference type="EMBL" id="MFC5520756.1"/>
    </source>
</evidence>
<accession>A0ABW0Q7E1</accession>
<dbReference type="Proteomes" id="UP001596084">
    <property type="component" value="Unassembled WGS sequence"/>
</dbReference>
<keyword evidence="2" id="KW-0805">Transcription regulation</keyword>
<keyword evidence="4" id="KW-0804">Transcription</keyword>
<dbReference type="PROSITE" id="PS50977">
    <property type="entry name" value="HTH_TETR_2"/>
    <property type="match status" value="1"/>
</dbReference>
<gene>
    <name evidence="7" type="ORF">ACFPP7_07465</name>
</gene>
<dbReference type="InterPro" id="IPR023772">
    <property type="entry name" value="DNA-bd_HTH_TetR-type_CS"/>
</dbReference>
<keyword evidence="1" id="KW-0678">Repressor</keyword>
<dbReference type="InterPro" id="IPR050109">
    <property type="entry name" value="HTH-type_TetR-like_transc_reg"/>
</dbReference>
<dbReference type="Gene3D" id="1.10.357.10">
    <property type="entry name" value="Tetracycline Repressor, domain 2"/>
    <property type="match status" value="1"/>
</dbReference>
<feature type="domain" description="HTH tetR-type" evidence="6">
    <location>
        <begin position="29"/>
        <end position="88"/>
    </location>
</feature>
<keyword evidence="3 5" id="KW-0238">DNA-binding</keyword>
<evidence type="ECO:0000256" key="1">
    <source>
        <dbReference type="ARBA" id="ARBA00022491"/>
    </source>
</evidence>
<evidence type="ECO:0000256" key="2">
    <source>
        <dbReference type="ARBA" id="ARBA00023015"/>
    </source>
</evidence>
<dbReference type="PROSITE" id="PS01081">
    <property type="entry name" value="HTH_TETR_1"/>
    <property type="match status" value="1"/>
</dbReference>
<dbReference type="InterPro" id="IPR009057">
    <property type="entry name" value="Homeodomain-like_sf"/>
</dbReference>
<dbReference type="SUPFAM" id="SSF46689">
    <property type="entry name" value="Homeodomain-like"/>
    <property type="match status" value="1"/>
</dbReference>
<comment type="caution">
    <text evidence="7">The sequence shown here is derived from an EMBL/GenBank/DDBJ whole genome shotgun (WGS) entry which is preliminary data.</text>
</comment>
<evidence type="ECO:0000256" key="5">
    <source>
        <dbReference type="PROSITE-ProRule" id="PRU00335"/>
    </source>
</evidence>
<protein>
    <submittedName>
        <fullName evidence="7">TetR/AcrR family transcriptional regulator</fullName>
    </submittedName>
</protein>
<reference evidence="8" key="1">
    <citation type="journal article" date="2019" name="Int. J. Syst. Evol. Microbiol.">
        <title>The Global Catalogue of Microorganisms (GCM) 10K type strain sequencing project: providing services to taxonomists for standard genome sequencing and annotation.</title>
        <authorList>
            <consortium name="The Broad Institute Genomics Platform"/>
            <consortium name="The Broad Institute Genome Sequencing Center for Infectious Disease"/>
            <person name="Wu L."/>
            <person name="Ma J."/>
        </authorList>
    </citation>
    <scope>NUCLEOTIDE SEQUENCE [LARGE SCALE GENOMIC DNA]</scope>
    <source>
        <strain evidence="8">CGMCC 4.7277</strain>
    </source>
</reference>
<dbReference type="PRINTS" id="PR00455">
    <property type="entry name" value="HTHTETR"/>
</dbReference>
<keyword evidence="8" id="KW-1185">Reference proteome</keyword>
<proteinExistence type="predicted"/>
<organism evidence="7 8">
    <name type="scientific">Polaromonas jejuensis</name>
    <dbReference type="NCBI Taxonomy" id="457502"/>
    <lineage>
        <taxon>Bacteria</taxon>
        <taxon>Pseudomonadati</taxon>
        <taxon>Pseudomonadota</taxon>
        <taxon>Betaproteobacteria</taxon>
        <taxon>Burkholderiales</taxon>
        <taxon>Comamonadaceae</taxon>
        <taxon>Polaromonas</taxon>
    </lineage>
</organism>
<evidence type="ECO:0000256" key="3">
    <source>
        <dbReference type="ARBA" id="ARBA00023125"/>
    </source>
</evidence>
<dbReference type="PANTHER" id="PTHR30055">
    <property type="entry name" value="HTH-TYPE TRANSCRIPTIONAL REGULATOR RUTR"/>
    <property type="match status" value="1"/>
</dbReference>